<organism evidence="21 22">
    <name type="scientific">Puccinia coronata f. sp. avenae</name>
    <dbReference type="NCBI Taxonomy" id="200324"/>
    <lineage>
        <taxon>Eukaryota</taxon>
        <taxon>Fungi</taxon>
        <taxon>Dikarya</taxon>
        <taxon>Basidiomycota</taxon>
        <taxon>Pucciniomycotina</taxon>
        <taxon>Pucciniomycetes</taxon>
        <taxon>Pucciniales</taxon>
        <taxon>Pucciniaceae</taxon>
        <taxon>Puccinia</taxon>
    </lineage>
</organism>
<feature type="region of interest" description="Disordered" evidence="18">
    <location>
        <begin position="989"/>
        <end position="1034"/>
    </location>
</feature>
<evidence type="ECO:0000256" key="6">
    <source>
        <dbReference type="ARBA" id="ARBA00022741"/>
    </source>
</evidence>
<dbReference type="SMART" id="SM00053">
    <property type="entry name" value="DYNc"/>
    <property type="match status" value="1"/>
</dbReference>
<keyword evidence="4" id="KW-0812">Transmembrane</keyword>
<protein>
    <recommendedName>
        <fullName evidence="3">dynamin GTPase</fullName>
        <ecNumber evidence="3">3.6.5.5</ecNumber>
    </recommendedName>
</protein>
<keyword evidence="10" id="KW-0809">Transit peptide</keyword>
<dbReference type="GO" id="GO:0005886">
    <property type="term" value="C:plasma membrane"/>
    <property type="evidence" value="ECO:0007669"/>
    <property type="project" value="TreeGrafter"/>
</dbReference>
<evidence type="ECO:0000256" key="4">
    <source>
        <dbReference type="ARBA" id="ARBA00022692"/>
    </source>
</evidence>
<feature type="compositionally biased region" description="Basic and acidic residues" evidence="18">
    <location>
        <begin position="805"/>
        <end position="815"/>
    </location>
</feature>
<keyword evidence="11" id="KW-1133">Transmembrane helix</keyword>
<dbReference type="InterPro" id="IPR022812">
    <property type="entry name" value="Dynamin"/>
</dbReference>
<keyword evidence="9" id="KW-0460">Magnesium</keyword>
<evidence type="ECO:0000256" key="17">
    <source>
        <dbReference type="RuleBase" id="RU003932"/>
    </source>
</evidence>
<comment type="caution">
    <text evidence="21">The sequence shown here is derived from an EMBL/GenBank/DDBJ whole genome shotgun (WGS) entry which is preliminary data.</text>
</comment>
<dbReference type="Pfam" id="PF00350">
    <property type="entry name" value="Dynamin_N"/>
    <property type="match status" value="1"/>
</dbReference>
<evidence type="ECO:0000256" key="9">
    <source>
        <dbReference type="ARBA" id="ARBA00022842"/>
    </source>
</evidence>
<dbReference type="InterPro" id="IPR020850">
    <property type="entry name" value="GED_dom"/>
</dbReference>
<dbReference type="AlphaFoldDB" id="A0A2N5UIN1"/>
<comment type="catalytic activity">
    <reaction evidence="16">
        <text>GTP + H2O = GDP + phosphate + H(+)</text>
        <dbReference type="Rhea" id="RHEA:19669"/>
        <dbReference type="ChEBI" id="CHEBI:15377"/>
        <dbReference type="ChEBI" id="CHEBI:15378"/>
        <dbReference type="ChEBI" id="CHEBI:37565"/>
        <dbReference type="ChEBI" id="CHEBI:43474"/>
        <dbReference type="ChEBI" id="CHEBI:58189"/>
        <dbReference type="EC" id="3.6.5.5"/>
    </reaction>
</comment>
<evidence type="ECO:0000256" key="10">
    <source>
        <dbReference type="ARBA" id="ARBA00022946"/>
    </source>
</evidence>
<evidence type="ECO:0000256" key="2">
    <source>
        <dbReference type="ARBA" id="ARBA00004569"/>
    </source>
</evidence>
<evidence type="ECO:0000256" key="14">
    <source>
        <dbReference type="ARBA" id="ARBA00023136"/>
    </source>
</evidence>
<keyword evidence="5" id="KW-0479">Metal-binding</keyword>
<keyword evidence="8" id="KW-0378">Hydrolase</keyword>
<dbReference type="Pfam" id="PF24550">
    <property type="entry name" value="LIS_MGM1"/>
    <property type="match status" value="1"/>
</dbReference>
<dbReference type="GO" id="GO:0005758">
    <property type="term" value="C:mitochondrial intermembrane space"/>
    <property type="evidence" value="ECO:0007669"/>
    <property type="project" value="UniProtKB-SubCell"/>
</dbReference>
<dbReference type="InterPro" id="IPR019762">
    <property type="entry name" value="Dynamin_GTPase_CS"/>
</dbReference>
<evidence type="ECO:0000259" key="19">
    <source>
        <dbReference type="PROSITE" id="PS51388"/>
    </source>
</evidence>
<feature type="region of interest" description="Disordered" evidence="18">
    <location>
        <begin position="800"/>
        <end position="831"/>
    </location>
</feature>
<sequence length="1034" mass="115033">MFVRRFFVISRIHSHHQPSLTLKHSFSLLSTRNHHHPRRMLSTALLTTTRITTGLQLRHMSFISAATRVAARTGGRVIGMGAVGVGGAAYVGSQVDDFKNNLFGTVSTAYSHTAQTLNDLSGSAQRTITHISNGAHTTFSNISSSVDETLSDLLCNMKNTLFTSHTQEEEEEEGRRKIPDDHSEYKLAALSAIGLASTASLAPEEEGEHHRGQKDQATAGLMHLTRKLIQIRSLLMSIDKDESLVLPSIVVIGSQSSGKSSVLEAIVGHEFLPKGNNMVTRRPLELTLIHTPQTDSNAKVREYVECPEFGPGQYDDFGEVQRRLTRLNEMVPDTIAVDGSAIHLRVYSPHVPDLSLVDLPGYVQISAMDQPEELREKISQLCERYIRKPNIILSVCAADVDLANSPALRASKKVDPHGYRTIGVVTKLDLVDPAVGAAILANDKYRLALGYIGVICKPSHSTGGASSPFRSGLLKRSSSSSSGNAAQRAQAESEFEYFKAHADQYDQPNLLLGTDTLKTRLIKVLEESMSSSLHDISNRVSLELEEAAYQYKVQYNDRQISPDTYVAESMDMIKRRMNEFSRMLVKPQVRGLLKQELEQRVLGLLAEIYWTDRRLSDLSTLGEANNNNNNNNNKQQRGGVAAAEGQQESGYWVHKLEAAQSRLTKGGIGRSAAELVGDEIRAAVARLLELPPLMHHRGTASDIRDMTDDILARLKGRAADHVEIGVMPFRYSVEMDKPLWETGRARSILLLEQELDMCNQFRRKEKAELKKNWRLREALERIEHDERQMRLQAQRKLAPFNPHLTPDHHDDHDPHQSSLIEEEPEDSRPAPALLDRARTLREMEQRAEILQLRLLAVKSKRCKTPLSSSAATATATEMMGGQSPNPHPLAAPVFCPEIFLNILADRLAGTAADFINIDLLHRFFSAFPHELNSRLVKRLDGPAALDFARENSEVRMQIELQDRKEKLEMVMRELAALAYFKQNHAAGHDDLGASGRQNRSATGGPHKRWNHALGAPASSSADRANGRSSWSNLF</sequence>
<accession>A0A2N5UIN1</accession>
<dbReference type="InterPro" id="IPR045063">
    <property type="entry name" value="Dynamin_N"/>
</dbReference>
<keyword evidence="7" id="KW-0999">Mitochondrion inner membrane</keyword>
<feature type="domain" description="Dynamin-type G" evidence="20">
    <location>
        <begin position="243"/>
        <end position="534"/>
    </location>
</feature>
<dbReference type="EC" id="3.6.5.5" evidence="3"/>
<gene>
    <name evidence="21" type="ORF">PCASD_09070</name>
</gene>
<evidence type="ECO:0000256" key="1">
    <source>
        <dbReference type="ARBA" id="ARBA00004273"/>
    </source>
</evidence>
<dbReference type="InterPro" id="IPR027417">
    <property type="entry name" value="P-loop_NTPase"/>
</dbReference>
<dbReference type="GO" id="GO:0061024">
    <property type="term" value="P:membrane organization"/>
    <property type="evidence" value="ECO:0007669"/>
    <property type="project" value="UniProtKB-ARBA"/>
</dbReference>
<keyword evidence="12" id="KW-0496">Mitochondrion</keyword>
<dbReference type="FunFam" id="3.40.50.300:FF:000741">
    <property type="entry name" value="Putative mitochondrial dynamin GTPase"/>
    <property type="match status" value="1"/>
</dbReference>
<dbReference type="EMBL" id="PGCI01000140">
    <property type="protein sequence ID" value="PLW37609.1"/>
    <property type="molecule type" value="Genomic_DNA"/>
</dbReference>
<dbReference type="CDD" id="cd08771">
    <property type="entry name" value="DLP_1"/>
    <property type="match status" value="1"/>
</dbReference>
<evidence type="ECO:0000256" key="8">
    <source>
        <dbReference type="ARBA" id="ARBA00022801"/>
    </source>
</evidence>
<feature type="domain" description="GED" evidence="19">
    <location>
        <begin position="889"/>
        <end position="982"/>
    </location>
</feature>
<feature type="compositionally biased region" description="Polar residues" evidence="18">
    <location>
        <begin position="1017"/>
        <end position="1034"/>
    </location>
</feature>
<evidence type="ECO:0000256" key="11">
    <source>
        <dbReference type="ARBA" id="ARBA00022989"/>
    </source>
</evidence>
<dbReference type="InterPro" id="IPR056495">
    <property type="entry name" value="LIS_MGM1"/>
</dbReference>
<keyword evidence="6 17" id="KW-0547">Nucleotide-binding</keyword>
<dbReference type="GO" id="GO:0046872">
    <property type="term" value="F:metal ion binding"/>
    <property type="evidence" value="ECO:0007669"/>
    <property type="project" value="UniProtKB-KW"/>
</dbReference>
<feature type="region of interest" description="Disordered" evidence="18">
    <location>
        <begin position="461"/>
        <end position="486"/>
    </location>
</feature>
<evidence type="ECO:0000259" key="20">
    <source>
        <dbReference type="PROSITE" id="PS51718"/>
    </source>
</evidence>
<dbReference type="InterPro" id="IPR001401">
    <property type="entry name" value="Dynamin_GTPase"/>
</dbReference>
<evidence type="ECO:0000313" key="21">
    <source>
        <dbReference type="EMBL" id="PLW37609.1"/>
    </source>
</evidence>
<evidence type="ECO:0000256" key="5">
    <source>
        <dbReference type="ARBA" id="ARBA00022723"/>
    </source>
</evidence>
<dbReference type="GO" id="GO:0005743">
    <property type="term" value="C:mitochondrial inner membrane"/>
    <property type="evidence" value="ECO:0007669"/>
    <property type="project" value="UniProtKB-SubCell"/>
</dbReference>
<dbReference type="GO" id="GO:0008017">
    <property type="term" value="F:microtubule binding"/>
    <property type="evidence" value="ECO:0007669"/>
    <property type="project" value="TreeGrafter"/>
</dbReference>
<keyword evidence="14" id="KW-0472">Membrane</keyword>
<evidence type="ECO:0000256" key="3">
    <source>
        <dbReference type="ARBA" id="ARBA00011980"/>
    </source>
</evidence>
<evidence type="ECO:0000256" key="12">
    <source>
        <dbReference type="ARBA" id="ARBA00023128"/>
    </source>
</evidence>
<feature type="region of interest" description="Disordered" evidence="18">
    <location>
        <begin position="621"/>
        <end position="643"/>
    </location>
</feature>
<dbReference type="PROSITE" id="PS51718">
    <property type="entry name" value="G_DYNAMIN_2"/>
    <property type="match status" value="1"/>
</dbReference>
<dbReference type="PROSITE" id="PS00410">
    <property type="entry name" value="G_DYNAMIN_1"/>
    <property type="match status" value="1"/>
</dbReference>
<dbReference type="PRINTS" id="PR00195">
    <property type="entry name" value="DYNAMIN"/>
</dbReference>
<name>A0A2N5UIN1_9BASI</name>
<keyword evidence="13 17" id="KW-0342">GTP-binding</keyword>
<dbReference type="GO" id="GO:0003924">
    <property type="term" value="F:GTPase activity"/>
    <property type="evidence" value="ECO:0007669"/>
    <property type="project" value="InterPro"/>
</dbReference>
<proteinExistence type="inferred from homology"/>
<dbReference type="GO" id="GO:0031623">
    <property type="term" value="P:receptor internalization"/>
    <property type="evidence" value="ECO:0007669"/>
    <property type="project" value="TreeGrafter"/>
</dbReference>
<evidence type="ECO:0000256" key="7">
    <source>
        <dbReference type="ARBA" id="ARBA00022792"/>
    </source>
</evidence>
<comment type="subcellular location">
    <subcellularLocation>
        <location evidence="1">Mitochondrion inner membrane</location>
    </subcellularLocation>
    <subcellularLocation>
        <location evidence="2">Mitochondrion intermembrane space</location>
    </subcellularLocation>
</comment>
<dbReference type="PANTHER" id="PTHR11566:SF212">
    <property type="entry name" value="DYNAMIN"/>
    <property type="match status" value="1"/>
</dbReference>
<dbReference type="PANTHER" id="PTHR11566">
    <property type="entry name" value="DYNAMIN"/>
    <property type="match status" value="1"/>
</dbReference>
<reference evidence="21 22" key="1">
    <citation type="submission" date="2017-11" db="EMBL/GenBank/DDBJ databases">
        <title>De novo assembly and phasing of dikaryotic genomes from two isolates of Puccinia coronata f. sp. avenae, the causal agent of oat crown rust.</title>
        <authorList>
            <person name="Miller M.E."/>
            <person name="Zhang Y."/>
            <person name="Omidvar V."/>
            <person name="Sperschneider J."/>
            <person name="Schwessinger B."/>
            <person name="Raley C."/>
            <person name="Palmer J.M."/>
            <person name="Garnica D."/>
            <person name="Upadhyaya N."/>
            <person name="Rathjen J."/>
            <person name="Taylor J.M."/>
            <person name="Park R.F."/>
            <person name="Dodds P.N."/>
            <person name="Hirsch C.D."/>
            <person name="Kianian S.F."/>
            <person name="Figueroa M."/>
        </authorList>
    </citation>
    <scope>NUCLEOTIDE SEQUENCE [LARGE SCALE GENOMIC DNA]</scope>
    <source>
        <strain evidence="21">12SD80</strain>
    </source>
</reference>
<dbReference type="Proteomes" id="UP000235392">
    <property type="component" value="Unassembled WGS sequence"/>
</dbReference>
<evidence type="ECO:0000256" key="13">
    <source>
        <dbReference type="ARBA" id="ARBA00023134"/>
    </source>
</evidence>
<evidence type="ECO:0000256" key="16">
    <source>
        <dbReference type="ARBA" id="ARBA00048040"/>
    </source>
</evidence>
<keyword evidence="15" id="KW-1015">Disulfide bond</keyword>
<dbReference type="Gene3D" id="3.40.50.300">
    <property type="entry name" value="P-loop containing nucleotide triphosphate hydrolases"/>
    <property type="match status" value="1"/>
</dbReference>
<dbReference type="SUPFAM" id="SSF52540">
    <property type="entry name" value="P-loop containing nucleoside triphosphate hydrolases"/>
    <property type="match status" value="1"/>
</dbReference>
<evidence type="ECO:0000313" key="22">
    <source>
        <dbReference type="Proteomes" id="UP000235392"/>
    </source>
</evidence>
<evidence type="ECO:0000256" key="18">
    <source>
        <dbReference type="SAM" id="MobiDB-lite"/>
    </source>
</evidence>
<dbReference type="GO" id="GO:0005874">
    <property type="term" value="C:microtubule"/>
    <property type="evidence" value="ECO:0007669"/>
    <property type="project" value="TreeGrafter"/>
</dbReference>
<comment type="similarity">
    <text evidence="17">Belongs to the TRAFAC class dynamin-like GTPase superfamily. Dynamin/Fzo/YdjA family.</text>
</comment>
<evidence type="ECO:0000256" key="15">
    <source>
        <dbReference type="ARBA" id="ARBA00023157"/>
    </source>
</evidence>
<dbReference type="PROSITE" id="PS51388">
    <property type="entry name" value="GED"/>
    <property type="match status" value="1"/>
</dbReference>
<dbReference type="InterPro" id="IPR030381">
    <property type="entry name" value="G_DYNAMIN_dom"/>
</dbReference>
<dbReference type="GO" id="GO:0005525">
    <property type="term" value="F:GTP binding"/>
    <property type="evidence" value="ECO:0007669"/>
    <property type="project" value="UniProtKB-KW"/>
</dbReference>